<dbReference type="AlphaFoldDB" id="A0AAJ7N8E5"/>
<evidence type="ECO:0000259" key="1">
    <source>
        <dbReference type="Pfam" id="PF03184"/>
    </source>
</evidence>
<evidence type="ECO:0000313" key="3">
    <source>
        <dbReference type="RefSeq" id="XP_017882744.1"/>
    </source>
</evidence>
<dbReference type="RefSeq" id="XP_017882744.1">
    <property type="nucleotide sequence ID" value="XM_018027255.2"/>
</dbReference>
<organism evidence="2 3">
    <name type="scientific">Ceratina calcarata</name>
    <dbReference type="NCBI Taxonomy" id="156304"/>
    <lineage>
        <taxon>Eukaryota</taxon>
        <taxon>Metazoa</taxon>
        <taxon>Ecdysozoa</taxon>
        <taxon>Arthropoda</taxon>
        <taxon>Hexapoda</taxon>
        <taxon>Insecta</taxon>
        <taxon>Pterygota</taxon>
        <taxon>Neoptera</taxon>
        <taxon>Endopterygota</taxon>
        <taxon>Hymenoptera</taxon>
        <taxon>Apocrita</taxon>
        <taxon>Aculeata</taxon>
        <taxon>Apoidea</taxon>
        <taxon>Anthophila</taxon>
        <taxon>Apidae</taxon>
        <taxon>Ceratina</taxon>
        <taxon>Zadontomerus</taxon>
    </lineage>
</organism>
<gene>
    <name evidence="3" type="primary">LOC108626532</name>
</gene>
<proteinExistence type="predicted"/>
<dbReference type="KEGG" id="ccal:108626532"/>
<protein>
    <submittedName>
        <fullName evidence="3">Uncharacterized protein LOC108626532 isoform X1</fullName>
    </submittedName>
</protein>
<dbReference type="GO" id="GO:0003676">
    <property type="term" value="F:nucleic acid binding"/>
    <property type="evidence" value="ECO:0007669"/>
    <property type="project" value="InterPro"/>
</dbReference>
<dbReference type="InterPro" id="IPR004875">
    <property type="entry name" value="DDE_SF_endonuclease_dom"/>
</dbReference>
<sequence>MNKVSHSYTAQYAITLSGELVPHVFLCLQEPTGKFRPRVQKTVDDLMKQFSNVIVTCSKSGKLTTQLYTSFLSHVMLPYVGTEKFLLIIDSSGGQTNPVLYDEIFSDNVGLPSCTVKVIPPKCTAICQPCDVYFYRQVKNFIKRMHTCPYLIENKREINSCEDAIKIHGIIHNQLSAPVFKDMLRYAWYASKLSDDRDIFLNVNDICFPTHILNKPCGCGKVSFIRCSRCRCTLCFPCLYDKYHPTVCNSQAAFDD</sequence>
<dbReference type="Proteomes" id="UP000694925">
    <property type="component" value="Unplaced"/>
</dbReference>
<evidence type="ECO:0000313" key="2">
    <source>
        <dbReference type="Proteomes" id="UP000694925"/>
    </source>
</evidence>
<feature type="domain" description="DDE-1" evidence="1">
    <location>
        <begin position="38"/>
        <end position="163"/>
    </location>
</feature>
<dbReference type="GeneID" id="108626532"/>
<name>A0AAJ7N8E5_9HYME</name>
<dbReference type="Pfam" id="PF03184">
    <property type="entry name" value="DDE_1"/>
    <property type="match status" value="1"/>
</dbReference>
<accession>A0AAJ7N8E5</accession>
<keyword evidence="2" id="KW-1185">Reference proteome</keyword>
<reference evidence="3" key="1">
    <citation type="submission" date="2025-08" db="UniProtKB">
        <authorList>
            <consortium name="RefSeq"/>
        </authorList>
    </citation>
    <scope>IDENTIFICATION</scope>
    <source>
        <tissue evidence="3">Whole body</tissue>
    </source>
</reference>